<gene>
    <name evidence="2" type="ORF">THAOC_09816</name>
</gene>
<dbReference type="AlphaFoldDB" id="K0T6L4"/>
<keyword evidence="3" id="KW-1185">Reference proteome</keyword>
<protein>
    <recommendedName>
        <fullName evidence="1">Reverse transcriptase Ty1/copia-type domain-containing protein</fullName>
    </recommendedName>
</protein>
<reference evidence="2 3" key="1">
    <citation type="journal article" date="2012" name="Genome Biol.">
        <title>Genome and low-iron response of an oceanic diatom adapted to chronic iron limitation.</title>
        <authorList>
            <person name="Lommer M."/>
            <person name="Specht M."/>
            <person name="Roy A.S."/>
            <person name="Kraemer L."/>
            <person name="Andreson R."/>
            <person name="Gutowska M.A."/>
            <person name="Wolf J."/>
            <person name="Bergner S.V."/>
            <person name="Schilhabel M.B."/>
            <person name="Klostermeier U.C."/>
            <person name="Beiko R.G."/>
            <person name="Rosenstiel P."/>
            <person name="Hippler M."/>
            <person name="Laroche J."/>
        </authorList>
    </citation>
    <scope>NUCLEOTIDE SEQUENCE [LARGE SCALE GENOMIC DNA]</scope>
    <source>
        <strain evidence="2 3">CCMP1005</strain>
    </source>
</reference>
<dbReference type="InterPro" id="IPR013103">
    <property type="entry name" value="RVT_2"/>
</dbReference>
<dbReference type="EMBL" id="AGNL01010643">
    <property type="protein sequence ID" value="EJK68971.1"/>
    <property type="molecule type" value="Genomic_DNA"/>
</dbReference>
<proteinExistence type="predicted"/>
<accession>K0T6L4</accession>
<comment type="caution">
    <text evidence="2">The sequence shown here is derived from an EMBL/GenBank/DDBJ whole genome shotgun (WGS) entry which is preliminary data.</text>
</comment>
<dbReference type="OrthoDB" id="91173at2759"/>
<name>K0T6L4_THAOC</name>
<evidence type="ECO:0000313" key="3">
    <source>
        <dbReference type="Proteomes" id="UP000266841"/>
    </source>
</evidence>
<organism evidence="2 3">
    <name type="scientific">Thalassiosira oceanica</name>
    <name type="common">Marine diatom</name>
    <dbReference type="NCBI Taxonomy" id="159749"/>
    <lineage>
        <taxon>Eukaryota</taxon>
        <taxon>Sar</taxon>
        <taxon>Stramenopiles</taxon>
        <taxon>Ochrophyta</taxon>
        <taxon>Bacillariophyta</taxon>
        <taxon>Coscinodiscophyceae</taxon>
        <taxon>Thalassiosirophycidae</taxon>
        <taxon>Thalassiosirales</taxon>
        <taxon>Thalassiosiraceae</taxon>
        <taxon>Thalassiosira</taxon>
    </lineage>
</organism>
<feature type="domain" description="Reverse transcriptase Ty1/copia-type" evidence="1">
    <location>
        <begin position="3"/>
        <end position="118"/>
    </location>
</feature>
<dbReference type="eggNOG" id="KOG0017">
    <property type="taxonomic scope" value="Eukaryota"/>
</dbReference>
<evidence type="ECO:0000313" key="2">
    <source>
        <dbReference type="EMBL" id="EJK68971.1"/>
    </source>
</evidence>
<sequence>MCVQTIKTDENGAPDRAKSRIVVLGNLEDRLWEKSDRYAPVLQYSSLRLLTSMAVEKRRKLLHQGDFKNAFVQASLPDDEMTIVRPPIGDPDSDLDEFWLLQRSLYGLRRAPKHWCTMEIAEECILEQNRPPFPILASVKAVDPTMTDDFGLESLPMVLFACFWPLFAVSRIDRFSIIEAKIDSHRGIDGLGGCQNRNRRSILVWNTLLHYLHGAPPANIGHRQMVQFSVLCRVGFWLARRRRPLASATLAYYYSMSSSLFNASRPSKTRRIWIPFTSRATDGSTLVLACSLTYIGPLTWLMGGDFSQARGPQARAPAGHLGLARPL</sequence>
<evidence type="ECO:0000259" key="1">
    <source>
        <dbReference type="Pfam" id="PF07727"/>
    </source>
</evidence>
<dbReference type="Proteomes" id="UP000266841">
    <property type="component" value="Unassembled WGS sequence"/>
</dbReference>
<dbReference type="Pfam" id="PF07727">
    <property type="entry name" value="RVT_2"/>
    <property type="match status" value="1"/>
</dbReference>